<gene>
    <name evidence="1" type="ORF">KTQ36_08500</name>
</gene>
<name>A0ABS6V6Z4_9SPHN</name>
<dbReference type="Proteomes" id="UP000698028">
    <property type="component" value="Unassembled WGS sequence"/>
</dbReference>
<evidence type="ECO:0000313" key="1">
    <source>
        <dbReference type="EMBL" id="MBW0145332.1"/>
    </source>
</evidence>
<evidence type="ECO:0000313" key="2">
    <source>
        <dbReference type="Proteomes" id="UP000698028"/>
    </source>
</evidence>
<sequence length="77" mass="8585">MQTDFFLERAAYEAKRASAASLSNVRDAHLRAEAAWLQLAKRSARGDDLRAEDAKRKAERAVLEAQQKADALRGGRE</sequence>
<accession>A0ABS6V6Z4</accession>
<comment type="caution">
    <text evidence="1">The sequence shown here is derived from an EMBL/GenBank/DDBJ whole genome shotgun (WGS) entry which is preliminary data.</text>
</comment>
<dbReference type="EMBL" id="JAHVAH010000001">
    <property type="protein sequence ID" value="MBW0145332.1"/>
    <property type="molecule type" value="Genomic_DNA"/>
</dbReference>
<protein>
    <submittedName>
        <fullName evidence="1">Uncharacterized protein</fullName>
    </submittedName>
</protein>
<keyword evidence="2" id="KW-1185">Reference proteome</keyword>
<proteinExistence type="predicted"/>
<organism evidence="1 2">
    <name type="scientific">Sphingomicrobium clamense</name>
    <dbReference type="NCBI Taxonomy" id="2851013"/>
    <lineage>
        <taxon>Bacteria</taxon>
        <taxon>Pseudomonadati</taxon>
        <taxon>Pseudomonadota</taxon>
        <taxon>Alphaproteobacteria</taxon>
        <taxon>Sphingomonadales</taxon>
        <taxon>Sphingomonadaceae</taxon>
        <taxon>Sphingomicrobium</taxon>
    </lineage>
</organism>
<reference evidence="1 2" key="1">
    <citation type="submission" date="2021-07" db="EMBL/GenBank/DDBJ databases">
        <title>The draft genome sequence of Sphingomicrobium sp. B8.</title>
        <authorList>
            <person name="Mu L."/>
        </authorList>
    </citation>
    <scope>NUCLEOTIDE SEQUENCE [LARGE SCALE GENOMIC DNA]</scope>
    <source>
        <strain evidence="1 2">B8</strain>
    </source>
</reference>